<dbReference type="Pfam" id="PF05704">
    <property type="entry name" value="Caps_synth"/>
    <property type="match status" value="1"/>
</dbReference>
<dbReference type="PANTHER" id="PTHR32385">
    <property type="entry name" value="MANNOSYL PHOSPHORYLINOSITOL CERAMIDE SYNTHASE"/>
    <property type="match status" value="1"/>
</dbReference>
<proteinExistence type="predicted"/>
<gene>
    <name evidence="1" type="ORF">SAMN05443432_11052</name>
</gene>
<dbReference type="EMBL" id="FRCB01000010">
    <property type="protein sequence ID" value="SHM62334.1"/>
    <property type="molecule type" value="Genomic_DNA"/>
</dbReference>
<dbReference type="Gene3D" id="3.90.550.20">
    <property type="match status" value="1"/>
</dbReference>
<dbReference type="InterPro" id="IPR008441">
    <property type="entry name" value="AfumC-like_glycosyl_Trfase"/>
</dbReference>
<keyword evidence="2" id="KW-1185">Reference proteome</keyword>
<name>A0A1M7KAT1_9RHOB</name>
<reference evidence="1 2" key="1">
    <citation type="submission" date="2016-11" db="EMBL/GenBank/DDBJ databases">
        <authorList>
            <person name="Varghese N."/>
            <person name="Submissions S."/>
        </authorList>
    </citation>
    <scope>NUCLEOTIDE SEQUENCE [LARGE SCALE GENOMIC DNA]</scope>
    <source>
        <strain evidence="1 2">DSM 28249</strain>
    </source>
</reference>
<dbReference type="PANTHER" id="PTHR32385:SF15">
    <property type="entry name" value="INOSITOL PHOSPHOCERAMIDE MANNOSYLTRANSFERASE 1"/>
    <property type="match status" value="1"/>
</dbReference>
<dbReference type="InterPro" id="IPR029044">
    <property type="entry name" value="Nucleotide-diphossugar_trans"/>
</dbReference>
<evidence type="ECO:0000313" key="1">
    <source>
        <dbReference type="EMBL" id="SHM62334.1"/>
    </source>
</evidence>
<dbReference type="GO" id="GO:0051999">
    <property type="term" value="P:mannosyl-inositol phosphorylceramide biosynthetic process"/>
    <property type="evidence" value="ECO:0007669"/>
    <property type="project" value="TreeGrafter"/>
</dbReference>
<dbReference type="RefSeq" id="WP_149780611.1">
    <property type="nucleotide sequence ID" value="NZ_FRCB01000010.1"/>
</dbReference>
<dbReference type="InterPro" id="IPR051706">
    <property type="entry name" value="Glycosyltransferase_domain"/>
</dbReference>
<dbReference type="Proteomes" id="UP000322545">
    <property type="component" value="Unassembled WGS sequence"/>
</dbReference>
<dbReference type="GO" id="GO:0000030">
    <property type="term" value="F:mannosyltransferase activity"/>
    <property type="evidence" value="ECO:0007669"/>
    <property type="project" value="TreeGrafter"/>
</dbReference>
<dbReference type="GO" id="GO:0016020">
    <property type="term" value="C:membrane"/>
    <property type="evidence" value="ECO:0007669"/>
    <property type="project" value="GOC"/>
</dbReference>
<sequence length="272" mass="31635">MSKEVPKRIYSFWLQGADQAPEIVQFNWRCWRQLNPDYQLIVLDGEAAKNTLADLPEHLQNLIPQTYSDILRYHLLKTFGGIWVDATVFPVRPLSDWLPSAIDGSDFFTFSFPDEDRLLDNWFLVARPGSLVMERWFAAVLEYWSCERRMLGAEEAVCNDAIQTLEATRKGGSLEGRYQYFWSHYLFAELVQTDPEFKRSWQRMNKIAIGPATAMQWYFLRNEQPIRSLVLSILPSLHRAKLKGYSLGSPVHKLNWRKSYPTHLLEAISSAI</sequence>
<evidence type="ECO:0000313" key="2">
    <source>
        <dbReference type="Proteomes" id="UP000322545"/>
    </source>
</evidence>
<dbReference type="AlphaFoldDB" id="A0A1M7KAT1"/>
<accession>A0A1M7KAT1</accession>
<dbReference type="SUPFAM" id="SSF53448">
    <property type="entry name" value="Nucleotide-diphospho-sugar transferases"/>
    <property type="match status" value="1"/>
</dbReference>
<protein>
    <submittedName>
        <fullName evidence="1">Capsular polysaccharide synthesis protein</fullName>
    </submittedName>
</protein>
<organism evidence="1 2">
    <name type="scientific">Roseovarius litoreus</name>
    <dbReference type="NCBI Taxonomy" id="1155722"/>
    <lineage>
        <taxon>Bacteria</taxon>
        <taxon>Pseudomonadati</taxon>
        <taxon>Pseudomonadota</taxon>
        <taxon>Alphaproteobacteria</taxon>
        <taxon>Rhodobacterales</taxon>
        <taxon>Roseobacteraceae</taxon>
        <taxon>Roseovarius</taxon>
    </lineage>
</organism>